<reference evidence="3 4" key="1">
    <citation type="submission" date="2019-12" db="EMBL/GenBank/DDBJ databases">
        <authorList>
            <person name="Huq M.A."/>
        </authorList>
    </citation>
    <scope>NUCLEOTIDE SEQUENCE [LARGE SCALE GENOMIC DNA]</scope>
    <source>
        <strain evidence="3 4">MAH-25</strain>
    </source>
</reference>
<evidence type="ECO:0000313" key="4">
    <source>
        <dbReference type="Proteomes" id="UP000469385"/>
    </source>
</evidence>
<feature type="chain" id="PRO_5026832568" evidence="1">
    <location>
        <begin position="26"/>
        <end position="484"/>
    </location>
</feature>
<name>A0A6N8J016_9BURK</name>
<keyword evidence="3" id="KW-0378">Hydrolase</keyword>
<keyword evidence="1" id="KW-0732">Signal</keyword>
<dbReference type="InterPro" id="IPR001279">
    <property type="entry name" value="Metallo-B-lactamas"/>
</dbReference>
<evidence type="ECO:0000313" key="3">
    <source>
        <dbReference type="EMBL" id="MVQ32378.1"/>
    </source>
</evidence>
<protein>
    <submittedName>
        <fullName evidence="3">MBL fold metallo-hydrolase</fullName>
    </submittedName>
</protein>
<dbReference type="InterPro" id="IPR050855">
    <property type="entry name" value="NDM-1-like"/>
</dbReference>
<feature type="domain" description="Metallo-beta-lactamase" evidence="2">
    <location>
        <begin position="283"/>
        <end position="468"/>
    </location>
</feature>
<comment type="caution">
    <text evidence="3">The sequence shown here is derived from an EMBL/GenBank/DDBJ whole genome shotgun (WGS) entry which is preliminary data.</text>
</comment>
<dbReference type="PANTHER" id="PTHR42951:SF20">
    <property type="entry name" value="BETA LACTAMASE"/>
    <property type="match status" value="1"/>
</dbReference>
<dbReference type="GO" id="GO:0016787">
    <property type="term" value="F:hydrolase activity"/>
    <property type="evidence" value="ECO:0007669"/>
    <property type="project" value="UniProtKB-KW"/>
</dbReference>
<dbReference type="RefSeq" id="WP_157400341.1">
    <property type="nucleotide sequence ID" value="NZ_WSEL01000009.1"/>
</dbReference>
<dbReference type="Gene3D" id="3.60.15.10">
    <property type="entry name" value="Ribonuclease Z/Hydroxyacylglutathione hydrolase-like"/>
    <property type="match status" value="1"/>
</dbReference>
<keyword evidence="4" id="KW-1185">Reference proteome</keyword>
<organism evidence="3 4">
    <name type="scientific">Ramlibacter pinisoli</name>
    <dbReference type="NCBI Taxonomy" id="2682844"/>
    <lineage>
        <taxon>Bacteria</taxon>
        <taxon>Pseudomonadati</taxon>
        <taxon>Pseudomonadota</taxon>
        <taxon>Betaproteobacteria</taxon>
        <taxon>Burkholderiales</taxon>
        <taxon>Comamonadaceae</taxon>
        <taxon>Ramlibacter</taxon>
    </lineage>
</organism>
<dbReference type="PROSITE" id="PS51257">
    <property type="entry name" value="PROKAR_LIPOPROTEIN"/>
    <property type="match status" value="1"/>
</dbReference>
<accession>A0A6N8J016</accession>
<evidence type="ECO:0000256" key="1">
    <source>
        <dbReference type="SAM" id="SignalP"/>
    </source>
</evidence>
<dbReference type="SMART" id="SM00849">
    <property type="entry name" value="Lactamase_B"/>
    <property type="match status" value="1"/>
</dbReference>
<dbReference type="Pfam" id="PF00753">
    <property type="entry name" value="Lactamase_B"/>
    <property type="match status" value="1"/>
</dbReference>
<dbReference type="Proteomes" id="UP000469385">
    <property type="component" value="Unassembled WGS sequence"/>
</dbReference>
<dbReference type="PANTHER" id="PTHR42951">
    <property type="entry name" value="METALLO-BETA-LACTAMASE DOMAIN-CONTAINING"/>
    <property type="match status" value="1"/>
</dbReference>
<dbReference type="SUPFAM" id="SSF56281">
    <property type="entry name" value="Metallo-hydrolase/oxidoreductase"/>
    <property type="match status" value="1"/>
</dbReference>
<sequence>MRRRILALGLPVPAIAALLAACASAPPDPQAALKRAEAAMGSAQVRSLQFSGSGSGGIFGQAYRPGDPWPRITYSSFSRVYDYQNAAFREEFARTRAEPNGGGALPLMGTGEQRATGLLRGTQAWNLAGTTATAAPLTADGRIHDLWTSPHGVLRAAQRNNATTRVEGGKTLVSFTEPNRFRATAVIGESGLVERVDSVQPNPVTGDTPTVTTYEDYRDFGGVKFPARIRQTQGGSPVLDLQVTQVQANTVPAIEVPAAVPGFVERATSEKVAEGVWFLAGGSHNSVLVEMADHLILIESPLYDARTQAVLTAAKQLVPNKPVRYVINSHHHFDHSGGLRTAAADGATLVTSELARPWFAQAFATPNAIAPDALARSGRPVRIEGVSGKRTFTDGTRTLEVMMIDGSVHAQGFMLAWLPRERLLVEADAYTPGPAGAPPPAQPNANNVNMLDNVERLRLDVDRILPLHGRVVPIAELRAAAGRR</sequence>
<dbReference type="InterPro" id="IPR036866">
    <property type="entry name" value="RibonucZ/Hydroxyglut_hydro"/>
</dbReference>
<dbReference type="EMBL" id="WSEL01000009">
    <property type="protein sequence ID" value="MVQ32378.1"/>
    <property type="molecule type" value="Genomic_DNA"/>
</dbReference>
<dbReference type="AlphaFoldDB" id="A0A6N8J016"/>
<evidence type="ECO:0000259" key="2">
    <source>
        <dbReference type="SMART" id="SM00849"/>
    </source>
</evidence>
<feature type="signal peptide" evidence="1">
    <location>
        <begin position="1"/>
        <end position="25"/>
    </location>
</feature>
<proteinExistence type="predicted"/>
<gene>
    <name evidence="3" type="ORF">GON04_23185</name>
</gene>